<dbReference type="RefSeq" id="WP_250064076.1">
    <property type="nucleotide sequence ID" value="NZ_JAIKTS010000002.1"/>
</dbReference>
<feature type="chain" id="PRO_5045248267" evidence="1">
    <location>
        <begin position="39"/>
        <end position="288"/>
    </location>
</feature>
<dbReference type="Gene3D" id="3.60.15.10">
    <property type="entry name" value="Ribonuclease Z/Hydroxyacylglutathione hydrolase-like"/>
    <property type="match status" value="1"/>
</dbReference>
<comment type="caution">
    <text evidence="3">The sequence shown here is derived from an EMBL/GenBank/DDBJ whole genome shotgun (WGS) entry which is preliminary data.</text>
</comment>
<proteinExistence type="predicted"/>
<feature type="signal peptide" evidence="1">
    <location>
        <begin position="1"/>
        <end position="38"/>
    </location>
</feature>
<dbReference type="PANTHER" id="PTHR43546">
    <property type="entry name" value="UPF0173 METAL-DEPENDENT HYDROLASE MJ1163-RELATED"/>
    <property type="match status" value="1"/>
</dbReference>
<dbReference type="Pfam" id="PF12706">
    <property type="entry name" value="Lactamase_B_2"/>
    <property type="match status" value="1"/>
</dbReference>
<dbReference type="InterPro" id="IPR006311">
    <property type="entry name" value="TAT_signal"/>
</dbReference>
<accession>A0ABT0SI99</accession>
<gene>
    <name evidence="3" type="ORF">K5L01_09150</name>
</gene>
<organism evidence="3 4">
    <name type="scientific">Stenotrophomonas mori</name>
    <dbReference type="NCBI Taxonomy" id="2871096"/>
    <lineage>
        <taxon>Bacteria</taxon>
        <taxon>Pseudomonadati</taxon>
        <taxon>Pseudomonadota</taxon>
        <taxon>Gammaproteobacteria</taxon>
        <taxon>Lysobacterales</taxon>
        <taxon>Lysobacteraceae</taxon>
        <taxon>Stenotrophomonas</taxon>
    </lineage>
</organism>
<protein>
    <submittedName>
        <fullName evidence="3">MBL fold metallo-hydrolase</fullName>
    </submittedName>
</protein>
<dbReference type="PROSITE" id="PS51318">
    <property type="entry name" value="TAT"/>
    <property type="match status" value="1"/>
</dbReference>
<dbReference type="EMBL" id="JAIKTS010000002">
    <property type="protein sequence ID" value="MCL7714808.1"/>
    <property type="molecule type" value="Genomic_DNA"/>
</dbReference>
<name>A0ABT0SI99_9GAMM</name>
<dbReference type="SUPFAM" id="SSF56281">
    <property type="entry name" value="Metallo-hydrolase/oxidoreductase"/>
    <property type="match status" value="1"/>
</dbReference>
<sequence>MNAGKCGAGRARPRRRFLAGCAGLATLALVPPAGCALAAAGADALRIQRLAWAGIRLQLPRETLFIDPLASPEAWGTALRDRLIPVDDAVGSTNVLITHAHNDHFDAAAVATALARGGTLVHALGAAPRPTPANAQLRPSALWEPQLLGGFTAAAVPAVDGNGDPQVSWVVTAGGRRIFHGGDTLWHGNWWRIARQFAPFDAVFLPINGARFGFLKPAVEQPGVLTPEQAVAAATILGTRRLIPIHYGIAGMDEYVEVEDAIGRLREAAQGKPLAIQALAPGDWLDWE</sequence>
<dbReference type="InterPro" id="IPR001279">
    <property type="entry name" value="Metallo-B-lactamas"/>
</dbReference>
<reference evidence="3 4" key="1">
    <citation type="submission" date="2021-08" db="EMBL/GenBank/DDBJ databases">
        <title>Novel members of of the genus Stenotrophomonas from differernt environment.</title>
        <authorList>
            <person name="Deng Y."/>
        </authorList>
    </citation>
    <scope>NUCLEOTIDE SEQUENCE [LARGE SCALE GENOMIC DNA]</scope>
    <source>
        <strain evidence="3 4">CPCC 101365</strain>
    </source>
</reference>
<evidence type="ECO:0000313" key="3">
    <source>
        <dbReference type="EMBL" id="MCL7714808.1"/>
    </source>
</evidence>
<evidence type="ECO:0000313" key="4">
    <source>
        <dbReference type="Proteomes" id="UP001431235"/>
    </source>
</evidence>
<feature type="domain" description="Metallo-beta-lactamase" evidence="2">
    <location>
        <begin position="66"/>
        <end position="247"/>
    </location>
</feature>
<keyword evidence="4" id="KW-1185">Reference proteome</keyword>
<dbReference type="Proteomes" id="UP001431235">
    <property type="component" value="Unassembled WGS sequence"/>
</dbReference>
<keyword evidence="1" id="KW-0732">Signal</keyword>
<dbReference type="PANTHER" id="PTHR43546:SF3">
    <property type="entry name" value="UPF0173 METAL-DEPENDENT HYDROLASE MJ1163"/>
    <property type="match status" value="1"/>
</dbReference>
<evidence type="ECO:0000256" key="1">
    <source>
        <dbReference type="SAM" id="SignalP"/>
    </source>
</evidence>
<dbReference type="InterPro" id="IPR050114">
    <property type="entry name" value="UPF0173_UPF0282_UlaG_hydrolase"/>
</dbReference>
<evidence type="ECO:0000259" key="2">
    <source>
        <dbReference type="Pfam" id="PF12706"/>
    </source>
</evidence>
<dbReference type="InterPro" id="IPR036866">
    <property type="entry name" value="RibonucZ/Hydroxyglut_hydro"/>
</dbReference>